<keyword evidence="1" id="KW-0677">Repeat</keyword>
<sequence length="424" mass="44925">MGTTKNKLLSLLLVVAMLTLSLGTVFAQETHTYGEEAVTLNRLGLFKGTSQTAFVPDLGGALTREMGVTLLLRLFGLEEDALGMTEAETAAALAPFTDTGAVSGWARNNIAYAVENGILVGVAADRLAPMEPLIGKMYATMILRQLGHTVDAADYDQAAQTLSDKGGVTPEEAQKFNEKALIRDDAVGMTFGSLQAVDGEGRKAIDLLVASGAVDGELAAELGVYAAPVEEEEPGPDPAGRLADYTGRAFGLVLETARVLNSAGDEVQELEFLIGKDVVYVPTRDDDTLDLDLQAALDAGDLFGLRMQFGVVRNASTSGLDFAGLGTVSGFEDHTGSAWAKVLERNDSVVTIDYDGDEDGNPDIRTIIEGPIVYRAKLVGGKVTYEPGVLRDIKADAFVRLYTVSGDDPGIVEVVLVSEMVNVR</sequence>
<evidence type="ECO:0000256" key="2">
    <source>
        <dbReference type="SAM" id="SignalP"/>
    </source>
</evidence>
<dbReference type="EMBL" id="JAAEEH010000012">
    <property type="protein sequence ID" value="NDL67244.1"/>
    <property type="molecule type" value="Genomic_DNA"/>
</dbReference>
<gene>
    <name evidence="4" type="ORF">GXN74_05775</name>
</gene>
<protein>
    <recommendedName>
        <fullName evidence="3">SLH domain-containing protein</fullName>
    </recommendedName>
</protein>
<feature type="domain" description="SLH" evidence="3">
    <location>
        <begin position="93"/>
        <end position="156"/>
    </location>
</feature>
<proteinExistence type="predicted"/>
<feature type="signal peptide" evidence="2">
    <location>
        <begin position="1"/>
        <end position="27"/>
    </location>
</feature>
<evidence type="ECO:0000259" key="3">
    <source>
        <dbReference type="PROSITE" id="PS51272"/>
    </source>
</evidence>
<evidence type="ECO:0000313" key="4">
    <source>
        <dbReference type="EMBL" id="NDL67244.1"/>
    </source>
</evidence>
<dbReference type="Proteomes" id="UP000461585">
    <property type="component" value="Unassembled WGS sequence"/>
</dbReference>
<evidence type="ECO:0000313" key="5">
    <source>
        <dbReference type="Proteomes" id="UP000461585"/>
    </source>
</evidence>
<dbReference type="Pfam" id="PF00395">
    <property type="entry name" value="SLH"/>
    <property type="match status" value="1"/>
</dbReference>
<dbReference type="InterPro" id="IPR001119">
    <property type="entry name" value="SLH_dom"/>
</dbReference>
<dbReference type="RefSeq" id="WP_162369971.1">
    <property type="nucleotide sequence ID" value="NZ_JAAEEH010000012.1"/>
</dbReference>
<comment type="caution">
    <text evidence="4">The sequence shown here is derived from an EMBL/GenBank/DDBJ whole genome shotgun (WGS) entry which is preliminary data.</text>
</comment>
<dbReference type="AlphaFoldDB" id="A0A7X5KMR5"/>
<keyword evidence="5" id="KW-1185">Reference proteome</keyword>
<feature type="chain" id="PRO_5030692618" description="SLH domain-containing protein" evidence="2">
    <location>
        <begin position="28"/>
        <end position="424"/>
    </location>
</feature>
<keyword evidence="2" id="KW-0732">Signal</keyword>
<evidence type="ECO:0000256" key="1">
    <source>
        <dbReference type="ARBA" id="ARBA00022737"/>
    </source>
</evidence>
<reference evidence="4 5" key="1">
    <citation type="submission" date="2020-01" db="EMBL/GenBank/DDBJ databases">
        <title>Anaeroalcalibacter tamaniensis gen. nov., sp. nov., moderately halophilic strictly anaerobic fermenter bacterium from mud volcano of Taman peninsula.</title>
        <authorList>
            <person name="Frolova A."/>
            <person name="Merkel A.Y."/>
            <person name="Slobodkin A.I."/>
        </authorList>
    </citation>
    <scope>NUCLEOTIDE SEQUENCE [LARGE SCALE GENOMIC DNA]</scope>
    <source>
        <strain evidence="4 5">F-3ap</strain>
    </source>
</reference>
<organism evidence="4 5">
    <name type="scientific">Anaerotalea alkaliphila</name>
    <dbReference type="NCBI Taxonomy" id="2662126"/>
    <lineage>
        <taxon>Bacteria</taxon>
        <taxon>Bacillati</taxon>
        <taxon>Bacillota</taxon>
        <taxon>Clostridia</taxon>
        <taxon>Eubacteriales</taxon>
        <taxon>Anaerotalea</taxon>
    </lineage>
</organism>
<accession>A0A7X5KMR5</accession>
<dbReference type="PROSITE" id="PS51272">
    <property type="entry name" value="SLH"/>
    <property type="match status" value="1"/>
</dbReference>
<name>A0A7X5KMR5_9FIRM</name>